<dbReference type="EMBL" id="FOFA01000008">
    <property type="protein sequence ID" value="SER04371.1"/>
    <property type="molecule type" value="Genomic_DNA"/>
</dbReference>
<dbReference type="Gene3D" id="3.40.50.1010">
    <property type="entry name" value="5'-nuclease"/>
    <property type="match status" value="1"/>
</dbReference>
<dbReference type="GO" id="GO:0046872">
    <property type="term" value="F:metal ion binding"/>
    <property type="evidence" value="ECO:0007669"/>
    <property type="project" value="UniProtKB-KW"/>
</dbReference>
<evidence type="ECO:0000256" key="1">
    <source>
        <dbReference type="ARBA" id="ARBA00022722"/>
    </source>
</evidence>
<dbReference type="CDD" id="cd09872">
    <property type="entry name" value="PIN_Sll0205-like"/>
    <property type="match status" value="1"/>
</dbReference>
<dbReference type="SUPFAM" id="SSF88723">
    <property type="entry name" value="PIN domain-like"/>
    <property type="match status" value="1"/>
</dbReference>
<proteinExistence type="predicted"/>
<protein>
    <submittedName>
        <fullName evidence="6">PIN domain nuclease, a component of toxin-antitoxin system (PIN domain)</fullName>
    </submittedName>
</protein>
<keyword evidence="7" id="KW-1185">Reference proteome</keyword>
<dbReference type="InterPro" id="IPR002716">
    <property type="entry name" value="PIN_dom"/>
</dbReference>
<dbReference type="Pfam" id="PF01850">
    <property type="entry name" value="PIN"/>
    <property type="match status" value="1"/>
</dbReference>
<keyword evidence="1" id="KW-0540">Nuclease</keyword>
<sequence length="131" mass="14162">MSASYLLDTHVLLWLLGAPARVPGPVREQLADRDNALWVSAASALEVSTKVRIGKLDAPSLPTSLGRRVADLGAETLPVTLEHGLLAGSLRWDHRDPFDRILVAQATLEELVLVTVDAAITSLPVPRVLTW</sequence>
<organism evidence="6 7">
    <name type="scientific">Microlunatus flavus</name>
    <dbReference type="NCBI Taxonomy" id="1036181"/>
    <lineage>
        <taxon>Bacteria</taxon>
        <taxon>Bacillati</taxon>
        <taxon>Actinomycetota</taxon>
        <taxon>Actinomycetes</taxon>
        <taxon>Propionibacteriales</taxon>
        <taxon>Propionibacteriaceae</taxon>
        <taxon>Microlunatus</taxon>
    </lineage>
</organism>
<evidence type="ECO:0000256" key="2">
    <source>
        <dbReference type="ARBA" id="ARBA00022723"/>
    </source>
</evidence>
<evidence type="ECO:0000259" key="5">
    <source>
        <dbReference type="Pfam" id="PF01850"/>
    </source>
</evidence>
<keyword evidence="2" id="KW-0479">Metal-binding</keyword>
<dbReference type="STRING" id="1036181.SAMN05421756_10880"/>
<keyword evidence="4" id="KW-0460">Magnesium</keyword>
<name>A0A1H9KYQ2_9ACTN</name>
<dbReference type="InterPro" id="IPR052919">
    <property type="entry name" value="TA_system_RNase"/>
</dbReference>
<evidence type="ECO:0000313" key="7">
    <source>
        <dbReference type="Proteomes" id="UP000198504"/>
    </source>
</evidence>
<evidence type="ECO:0000313" key="6">
    <source>
        <dbReference type="EMBL" id="SER04371.1"/>
    </source>
</evidence>
<dbReference type="GO" id="GO:0004518">
    <property type="term" value="F:nuclease activity"/>
    <property type="evidence" value="ECO:0007669"/>
    <property type="project" value="UniProtKB-KW"/>
</dbReference>
<dbReference type="PANTHER" id="PTHR36173">
    <property type="entry name" value="RIBONUCLEASE VAPC16-RELATED"/>
    <property type="match status" value="1"/>
</dbReference>
<dbReference type="InterPro" id="IPR041705">
    <property type="entry name" value="PIN_Sll0205"/>
</dbReference>
<feature type="domain" description="PIN" evidence="5">
    <location>
        <begin position="5"/>
        <end position="120"/>
    </location>
</feature>
<evidence type="ECO:0000256" key="3">
    <source>
        <dbReference type="ARBA" id="ARBA00022801"/>
    </source>
</evidence>
<dbReference type="PANTHER" id="PTHR36173:SF2">
    <property type="entry name" value="RIBONUCLEASE VAPC16"/>
    <property type="match status" value="1"/>
</dbReference>
<reference evidence="7" key="1">
    <citation type="submission" date="2016-10" db="EMBL/GenBank/DDBJ databases">
        <authorList>
            <person name="Varghese N."/>
            <person name="Submissions S."/>
        </authorList>
    </citation>
    <scope>NUCLEOTIDE SEQUENCE [LARGE SCALE GENOMIC DNA]</scope>
    <source>
        <strain evidence="7">CGMCC 4.6856</strain>
    </source>
</reference>
<dbReference type="GO" id="GO:0016787">
    <property type="term" value="F:hydrolase activity"/>
    <property type="evidence" value="ECO:0007669"/>
    <property type="project" value="UniProtKB-KW"/>
</dbReference>
<accession>A0A1H9KYQ2</accession>
<dbReference type="RefSeq" id="WP_091183779.1">
    <property type="nucleotide sequence ID" value="NZ_FOFA01000008.1"/>
</dbReference>
<gene>
    <name evidence="6" type="ORF">SAMN05421756_10880</name>
</gene>
<evidence type="ECO:0000256" key="4">
    <source>
        <dbReference type="ARBA" id="ARBA00022842"/>
    </source>
</evidence>
<dbReference type="AlphaFoldDB" id="A0A1H9KYQ2"/>
<keyword evidence="3" id="KW-0378">Hydrolase</keyword>
<dbReference type="OrthoDB" id="9798990at2"/>
<dbReference type="Proteomes" id="UP000198504">
    <property type="component" value="Unassembled WGS sequence"/>
</dbReference>
<dbReference type="InterPro" id="IPR029060">
    <property type="entry name" value="PIN-like_dom_sf"/>
</dbReference>